<keyword evidence="3" id="KW-0808">Transferase</keyword>
<organism evidence="6">
    <name type="scientific">Intestinibacter bartlettii</name>
    <dbReference type="NCBI Taxonomy" id="261299"/>
    <lineage>
        <taxon>Bacteria</taxon>
        <taxon>Bacillati</taxon>
        <taxon>Bacillota</taxon>
        <taxon>Clostridia</taxon>
        <taxon>Peptostreptococcales</taxon>
        <taxon>Peptostreptococcaceae</taxon>
        <taxon>Intestinibacter</taxon>
    </lineage>
</organism>
<evidence type="ECO:0000256" key="3">
    <source>
        <dbReference type="ARBA" id="ARBA00022679"/>
    </source>
</evidence>
<dbReference type="InterPro" id="IPR002376">
    <property type="entry name" value="Formyl_transf_N"/>
</dbReference>
<evidence type="ECO:0000256" key="2">
    <source>
        <dbReference type="ARBA" id="ARBA00012254"/>
    </source>
</evidence>
<comment type="pathway">
    <text evidence="1">Purine metabolism; IMP biosynthesis via de novo pathway; N(2)-formyl-N(1)-(5-phospho-D-ribosyl)glycinamide from N(1)-(5-phospho-D-ribosyl)glycinamide (10-formyl THF route): step 1/1.</text>
</comment>
<gene>
    <name evidence="6" type="primary">lgrA</name>
    <name evidence="6" type="ORF">IBLFYP30_01445</name>
</gene>
<evidence type="ECO:0000313" key="6">
    <source>
        <dbReference type="EMBL" id="VYT98173.1"/>
    </source>
</evidence>
<evidence type="ECO:0000259" key="5">
    <source>
        <dbReference type="Pfam" id="PF00551"/>
    </source>
</evidence>
<accession>A0A6N3B4V2</accession>
<feature type="domain" description="Formyl transferase N-terminal" evidence="5">
    <location>
        <begin position="39"/>
        <end position="169"/>
    </location>
</feature>
<dbReference type="PANTHER" id="PTHR43369">
    <property type="entry name" value="PHOSPHORIBOSYLGLYCINAMIDE FORMYLTRANSFERASE"/>
    <property type="match status" value="1"/>
</dbReference>
<dbReference type="AlphaFoldDB" id="A0A6N3B4V2"/>
<dbReference type="GO" id="GO:0004644">
    <property type="term" value="F:phosphoribosylglycinamide formyltransferase activity"/>
    <property type="evidence" value="ECO:0007669"/>
    <property type="project" value="UniProtKB-EC"/>
</dbReference>
<reference evidence="6" key="1">
    <citation type="submission" date="2019-11" db="EMBL/GenBank/DDBJ databases">
        <authorList>
            <person name="Feng L."/>
        </authorList>
    </citation>
    <scope>NUCLEOTIDE SEQUENCE</scope>
    <source>
        <strain evidence="6">IbartlettiiLFYP30</strain>
    </source>
</reference>
<dbReference type="EC" id="2.1.2.2" evidence="2"/>
<dbReference type="InterPro" id="IPR036477">
    <property type="entry name" value="Formyl_transf_N_sf"/>
</dbReference>
<sequence>MFKYEQVIVIGSGVLAVNICSLFKDLNYKISLYENKISEVSSVKKLCEKKDINYKSLLKEEITNTLNDIQEKTLIVSAVNIYLFPKSVVSKPNLTIINYHNGDLKKHRGMNVEAWTIYEMDDKSTVTWHFVNEEIDKGYVIDKEEIDMDKEETSISLLQKQSEVAMKLFKKNIEGILNGDICGTNNQDIFGKLHLIKDVPNNGEILPSWDMKKIDAFLRAMDYGMLYTLGKPYINYNGKKYVWRRYKRINLDQNSEEDMLEICDKNIVIKKKGSKTQIQLTNISEM</sequence>
<evidence type="ECO:0000256" key="1">
    <source>
        <dbReference type="ARBA" id="ARBA00005054"/>
    </source>
</evidence>
<dbReference type="Gene3D" id="3.40.50.12230">
    <property type="match status" value="1"/>
</dbReference>
<dbReference type="PANTHER" id="PTHR43369:SF2">
    <property type="entry name" value="PHOSPHORIBOSYLGLYCINAMIDE FORMYLTRANSFERASE"/>
    <property type="match status" value="1"/>
</dbReference>
<dbReference type="EMBL" id="CACRUE010000024">
    <property type="protein sequence ID" value="VYT98173.1"/>
    <property type="molecule type" value="Genomic_DNA"/>
</dbReference>
<name>A0A6N3B4V2_9FIRM</name>
<dbReference type="RefSeq" id="WP_024037154.1">
    <property type="nucleotide sequence ID" value="NZ_CACRUE010000024.1"/>
</dbReference>
<dbReference type="SUPFAM" id="SSF53328">
    <property type="entry name" value="Formyltransferase"/>
    <property type="match status" value="1"/>
</dbReference>
<evidence type="ECO:0000256" key="4">
    <source>
        <dbReference type="ARBA" id="ARBA00022755"/>
    </source>
</evidence>
<protein>
    <recommendedName>
        <fullName evidence="2">phosphoribosylglycinamide formyltransferase 1</fullName>
        <ecNumber evidence="2">2.1.2.2</ecNumber>
    </recommendedName>
</protein>
<dbReference type="Pfam" id="PF00551">
    <property type="entry name" value="Formyl_trans_N"/>
    <property type="match status" value="1"/>
</dbReference>
<dbReference type="GO" id="GO:0006189">
    <property type="term" value="P:'de novo' IMP biosynthetic process"/>
    <property type="evidence" value="ECO:0007669"/>
    <property type="project" value="TreeGrafter"/>
</dbReference>
<keyword evidence="4" id="KW-0658">Purine biosynthesis</keyword>
<proteinExistence type="predicted"/>
<dbReference type="GO" id="GO:0005829">
    <property type="term" value="C:cytosol"/>
    <property type="evidence" value="ECO:0007669"/>
    <property type="project" value="TreeGrafter"/>
</dbReference>